<proteinExistence type="predicted"/>
<keyword evidence="2" id="KW-1185">Reference proteome</keyword>
<dbReference type="Proteomes" id="UP000789375">
    <property type="component" value="Unassembled WGS sequence"/>
</dbReference>
<dbReference type="Gene3D" id="3.40.50.150">
    <property type="entry name" value="Vaccinia Virus protein VP39"/>
    <property type="match status" value="1"/>
</dbReference>
<comment type="caution">
    <text evidence="1">The sequence shown here is derived from an EMBL/GenBank/DDBJ whole genome shotgun (WGS) entry which is preliminary data.</text>
</comment>
<evidence type="ECO:0000313" key="1">
    <source>
        <dbReference type="EMBL" id="CAG8447149.1"/>
    </source>
</evidence>
<protein>
    <submittedName>
        <fullName evidence="1">7354_t:CDS:1</fullName>
    </submittedName>
</protein>
<sequence>MGTQHSKKLNTKKSFANNSEIKQNIITSDAKYDSKTIDRIHSHHYLLKHIWKDNFSSPIRSLLESGIINALEVKCGPGTWILDMATDFPRCSFTGIDAEQIFPSEIKPKNAKFILAEHLPFSSSTFSYVHINLIEHMYMEQLFWQSDIINDIVKIMKSDSWLEITTWNFEFENIGSVTQKLVSALISCFENHVSLSESISLLPSNCERLKNMNILQNDIPVGKWAGLIGELVMDDLLITFKGYSDRICNKLNITPEQYNLFLEEVVKEIEENQTVFKTHRFYGQKP</sequence>
<organism evidence="1 2">
    <name type="scientific">Funneliformis mosseae</name>
    <name type="common">Endomycorrhizal fungus</name>
    <name type="synonym">Glomus mosseae</name>
    <dbReference type="NCBI Taxonomy" id="27381"/>
    <lineage>
        <taxon>Eukaryota</taxon>
        <taxon>Fungi</taxon>
        <taxon>Fungi incertae sedis</taxon>
        <taxon>Mucoromycota</taxon>
        <taxon>Glomeromycotina</taxon>
        <taxon>Glomeromycetes</taxon>
        <taxon>Glomerales</taxon>
        <taxon>Glomeraceae</taxon>
        <taxon>Funneliformis</taxon>
    </lineage>
</organism>
<reference evidence="1" key="1">
    <citation type="submission" date="2021-06" db="EMBL/GenBank/DDBJ databases">
        <authorList>
            <person name="Kallberg Y."/>
            <person name="Tangrot J."/>
            <person name="Rosling A."/>
        </authorList>
    </citation>
    <scope>NUCLEOTIDE SEQUENCE</scope>
    <source>
        <strain evidence="1">87-6 pot B 2015</strain>
    </source>
</reference>
<accession>A0A9N8VD82</accession>
<name>A0A9N8VD82_FUNMO</name>
<gene>
    <name evidence="1" type="ORF">FMOSSE_LOCUS1255</name>
</gene>
<dbReference type="InterPro" id="IPR029063">
    <property type="entry name" value="SAM-dependent_MTases_sf"/>
</dbReference>
<evidence type="ECO:0000313" key="2">
    <source>
        <dbReference type="Proteomes" id="UP000789375"/>
    </source>
</evidence>
<dbReference type="SUPFAM" id="SSF53335">
    <property type="entry name" value="S-adenosyl-L-methionine-dependent methyltransferases"/>
    <property type="match status" value="1"/>
</dbReference>
<dbReference type="AlphaFoldDB" id="A0A9N8VD82"/>
<dbReference type="EMBL" id="CAJVPP010000143">
    <property type="protein sequence ID" value="CAG8447149.1"/>
    <property type="molecule type" value="Genomic_DNA"/>
</dbReference>